<keyword evidence="3 6" id="KW-0732">Signal</keyword>
<evidence type="ECO:0000256" key="4">
    <source>
        <dbReference type="ARBA" id="ARBA00023157"/>
    </source>
</evidence>
<evidence type="ECO:0000259" key="7">
    <source>
        <dbReference type="PROSITE" id="PS51895"/>
    </source>
</evidence>
<feature type="domain" description="AA1-like" evidence="7">
    <location>
        <begin position="15"/>
        <end position="126"/>
    </location>
</feature>
<evidence type="ECO:0000313" key="8">
    <source>
        <dbReference type="EMBL" id="EKG22555.1"/>
    </source>
</evidence>
<name>K2T0Y6_MACPH</name>
<feature type="signal peptide" evidence="6">
    <location>
        <begin position="1"/>
        <end position="16"/>
    </location>
</feature>
<accession>K2T0Y6</accession>
<dbReference type="eggNOG" id="ENOG502T83F">
    <property type="taxonomic scope" value="Eukaryota"/>
</dbReference>
<comment type="caution">
    <text evidence="5">Lacks conserved residue(s) required for the propagation of feature annotation.</text>
</comment>
<sequence>MQFFALIASAATLAAAADTFSVKDFGARKTDALQSVSFTIQPDAVECSAADPASLVYPRINQCGNSLYYFQIQNVESTAQLTVTKKVGMNSVVNATIAVPVYCHAGGNGATQCAQTADASATFSERYGTY</sequence>
<keyword evidence="2" id="KW-0964">Secreted</keyword>
<dbReference type="OrthoDB" id="3928926at2759"/>
<evidence type="ECO:0000256" key="6">
    <source>
        <dbReference type="SAM" id="SignalP"/>
    </source>
</evidence>
<dbReference type="AlphaFoldDB" id="K2T0Y6"/>
<dbReference type="InParanoid" id="K2T0Y6"/>
<evidence type="ECO:0000256" key="5">
    <source>
        <dbReference type="PROSITE-ProRule" id="PRU01243"/>
    </source>
</evidence>
<comment type="caution">
    <text evidence="8">The sequence shown here is derived from an EMBL/GenBank/DDBJ whole genome shotgun (WGS) entry which is preliminary data.</text>
</comment>
<dbReference type="Pfam" id="PF16541">
    <property type="entry name" value="AltA1"/>
    <property type="match status" value="1"/>
</dbReference>
<evidence type="ECO:0000256" key="1">
    <source>
        <dbReference type="ARBA" id="ARBA00004613"/>
    </source>
</evidence>
<organism evidence="8 9">
    <name type="scientific">Macrophomina phaseolina (strain MS6)</name>
    <name type="common">Charcoal rot fungus</name>
    <dbReference type="NCBI Taxonomy" id="1126212"/>
    <lineage>
        <taxon>Eukaryota</taxon>
        <taxon>Fungi</taxon>
        <taxon>Dikarya</taxon>
        <taxon>Ascomycota</taxon>
        <taxon>Pezizomycotina</taxon>
        <taxon>Dothideomycetes</taxon>
        <taxon>Dothideomycetes incertae sedis</taxon>
        <taxon>Botryosphaeriales</taxon>
        <taxon>Botryosphaeriaceae</taxon>
        <taxon>Macrophomina</taxon>
    </lineage>
</organism>
<dbReference type="Gene3D" id="2.40.350.20">
    <property type="match status" value="1"/>
</dbReference>
<dbReference type="HOGENOM" id="CLU_144932_1_0_1"/>
<keyword evidence="4" id="KW-1015">Disulfide bond</keyword>
<evidence type="ECO:0000313" key="9">
    <source>
        <dbReference type="Proteomes" id="UP000007129"/>
    </source>
</evidence>
<proteinExistence type="predicted"/>
<dbReference type="Proteomes" id="UP000007129">
    <property type="component" value="Unassembled WGS sequence"/>
</dbReference>
<protein>
    <recommendedName>
        <fullName evidence="7">AA1-like domain-containing protein</fullName>
    </recommendedName>
</protein>
<evidence type="ECO:0000256" key="3">
    <source>
        <dbReference type="ARBA" id="ARBA00022729"/>
    </source>
</evidence>
<comment type="subcellular location">
    <subcellularLocation>
        <location evidence="1">Secreted</location>
    </subcellularLocation>
</comment>
<gene>
    <name evidence="8" type="ORF">MPH_00128</name>
</gene>
<reference evidence="8 9" key="1">
    <citation type="journal article" date="2012" name="BMC Genomics">
        <title>Tools to kill: Genome of one of the most destructive plant pathogenic fungi Macrophomina phaseolina.</title>
        <authorList>
            <person name="Islam M.S."/>
            <person name="Haque M.S."/>
            <person name="Islam M.M."/>
            <person name="Emdad E.M."/>
            <person name="Halim A."/>
            <person name="Hossen Q.M.M."/>
            <person name="Hossain M.Z."/>
            <person name="Ahmed B."/>
            <person name="Rahim S."/>
            <person name="Rahman M.S."/>
            <person name="Alam M.M."/>
            <person name="Hou S."/>
            <person name="Wan X."/>
            <person name="Saito J.A."/>
            <person name="Alam M."/>
        </authorList>
    </citation>
    <scope>NUCLEOTIDE SEQUENCE [LARGE SCALE GENOMIC DNA]</scope>
    <source>
        <strain evidence="8 9">MS6</strain>
    </source>
</reference>
<dbReference type="EMBL" id="AHHD01000007">
    <property type="protein sequence ID" value="EKG22555.1"/>
    <property type="molecule type" value="Genomic_DNA"/>
</dbReference>
<dbReference type="InterPro" id="IPR032382">
    <property type="entry name" value="AltA1"/>
</dbReference>
<dbReference type="PROSITE" id="PS51895">
    <property type="entry name" value="AA1"/>
    <property type="match status" value="1"/>
</dbReference>
<feature type="chain" id="PRO_5003865298" description="AA1-like domain-containing protein" evidence="6">
    <location>
        <begin position="17"/>
        <end position="130"/>
    </location>
</feature>
<dbReference type="VEuPathDB" id="FungiDB:MPH_00128"/>
<evidence type="ECO:0000256" key="2">
    <source>
        <dbReference type="ARBA" id="ARBA00022525"/>
    </source>
</evidence>
<dbReference type="GO" id="GO:0005576">
    <property type="term" value="C:extracellular region"/>
    <property type="evidence" value="ECO:0007669"/>
    <property type="project" value="UniProtKB-SubCell"/>
</dbReference>